<reference evidence="2" key="2">
    <citation type="submission" date="2020-11" db="EMBL/GenBank/DDBJ databases">
        <authorList>
            <person name="McCartney M.A."/>
            <person name="Auch B."/>
            <person name="Kono T."/>
            <person name="Mallez S."/>
            <person name="Becker A."/>
            <person name="Gohl D.M."/>
            <person name="Silverstein K.A.T."/>
            <person name="Koren S."/>
            <person name="Bechman K.B."/>
            <person name="Herman A."/>
            <person name="Abrahante J.E."/>
            <person name="Garbe J."/>
        </authorList>
    </citation>
    <scope>NUCLEOTIDE SEQUENCE</scope>
    <source>
        <strain evidence="2">Duluth1</strain>
        <tissue evidence="2">Whole animal</tissue>
    </source>
</reference>
<dbReference type="AlphaFoldDB" id="A0A9D4MVR9"/>
<sequence length="108" mass="12120">MIQFQPNNKKNAPSPGGHFHGDWQNNVTLRENDPPAPLPPPGGHVTRWIKTIFELNRRIQNGQQKCLLDCSHKTAPSPGGNVIPLITTIFKLVKDIHLTNVLTKFHDD</sequence>
<keyword evidence="3" id="KW-1185">Reference proteome</keyword>
<gene>
    <name evidence="2" type="ORF">DPMN_007040</name>
</gene>
<name>A0A9D4MVR9_DREPO</name>
<organism evidence="2 3">
    <name type="scientific">Dreissena polymorpha</name>
    <name type="common">Zebra mussel</name>
    <name type="synonym">Mytilus polymorpha</name>
    <dbReference type="NCBI Taxonomy" id="45954"/>
    <lineage>
        <taxon>Eukaryota</taxon>
        <taxon>Metazoa</taxon>
        <taxon>Spiralia</taxon>
        <taxon>Lophotrochozoa</taxon>
        <taxon>Mollusca</taxon>
        <taxon>Bivalvia</taxon>
        <taxon>Autobranchia</taxon>
        <taxon>Heteroconchia</taxon>
        <taxon>Euheterodonta</taxon>
        <taxon>Imparidentia</taxon>
        <taxon>Neoheterodontei</taxon>
        <taxon>Myida</taxon>
        <taxon>Dreissenoidea</taxon>
        <taxon>Dreissenidae</taxon>
        <taxon>Dreissena</taxon>
    </lineage>
</organism>
<evidence type="ECO:0000256" key="1">
    <source>
        <dbReference type="SAM" id="MobiDB-lite"/>
    </source>
</evidence>
<feature type="region of interest" description="Disordered" evidence="1">
    <location>
        <begin position="1"/>
        <end position="43"/>
    </location>
</feature>
<protein>
    <submittedName>
        <fullName evidence="2">Uncharacterized protein</fullName>
    </submittedName>
</protein>
<dbReference type="EMBL" id="JAIWYP010000001">
    <property type="protein sequence ID" value="KAH3883090.1"/>
    <property type="molecule type" value="Genomic_DNA"/>
</dbReference>
<evidence type="ECO:0000313" key="2">
    <source>
        <dbReference type="EMBL" id="KAH3883090.1"/>
    </source>
</evidence>
<comment type="caution">
    <text evidence="2">The sequence shown here is derived from an EMBL/GenBank/DDBJ whole genome shotgun (WGS) entry which is preliminary data.</text>
</comment>
<accession>A0A9D4MVR9</accession>
<feature type="compositionally biased region" description="Polar residues" evidence="1">
    <location>
        <begin position="1"/>
        <end position="11"/>
    </location>
</feature>
<proteinExistence type="predicted"/>
<dbReference type="Proteomes" id="UP000828390">
    <property type="component" value="Unassembled WGS sequence"/>
</dbReference>
<reference evidence="2" key="1">
    <citation type="journal article" date="2019" name="bioRxiv">
        <title>The Genome of the Zebra Mussel, Dreissena polymorpha: A Resource for Invasive Species Research.</title>
        <authorList>
            <person name="McCartney M.A."/>
            <person name="Auch B."/>
            <person name="Kono T."/>
            <person name="Mallez S."/>
            <person name="Zhang Y."/>
            <person name="Obille A."/>
            <person name="Becker A."/>
            <person name="Abrahante J.E."/>
            <person name="Garbe J."/>
            <person name="Badalamenti J.P."/>
            <person name="Herman A."/>
            <person name="Mangelson H."/>
            <person name="Liachko I."/>
            <person name="Sullivan S."/>
            <person name="Sone E.D."/>
            <person name="Koren S."/>
            <person name="Silverstein K.A.T."/>
            <person name="Beckman K.B."/>
            <person name="Gohl D.M."/>
        </authorList>
    </citation>
    <scope>NUCLEOTIDE SEQUENCE</scope>
    <source>
        <strain evidence="2">Duluth1</strain>
        <tissue evidence="2">Whole animal</tissue>
    </source>
</reference>
<evidence type="ECO:0000313" key="3">
    <source>
        <dbReference type="Proteomes" id="UP000828390"/>
    </source>
</evidence>